<dbReference type="VEuPathDB" id="FungiDB:FOMG_15910"/>
<sequence>MFEISAWAKSQAVNVSKTGFLLYFQLAVSASHKS</sequence>
<proteinExistence type="predicted"/>
<reference evidence="1" key="1">
    <citation type="submission" date="2012-04" db="EMBL/GenBank/DDBJ databases">
        <title>The Genome Sequence of Fusarium oxysporum melonis.</title>
        <authorList>
            <consortium name="The Broad Institute Genome Sequencing Platform"/>
            <person name="Ma L.-J."/>
            <person name="Gale L.R."/>
            <person name="Schwartz D.C."/>
            <person name="Zhou S."/>
            <person name="Corby-Kistler H."/>
            <person name="Young S.K."/>
            <person name="Zeng Q."/>
            <person name="Gargeya S."/>
            <person name="Fitzgerald M."/>
            <person name="Haas B."/>
            <person name="Abouelleil A."/>
            <person name="Alvarado L."/>
            <person name="Arachchi H.M."/>
            <person name="Berlin A."/>
            <person name="Brown A."/>
            <person name="Chapman S.B."/>
            <person name="Chen Z."/>
            <person name="Dunbar C."/>
            <person name="Freedman E."/>
            <person name="Gearin G."/>
            <person name="Goldberg J."/>
            <person name="Griggs A."/>
            <person name="Gujja S."/>
            <person name="Heiman D."/>
            <person name="Howarth C."/>
            <person name="Larson L."/>
            <person name="Lui A."/>
            <person name="MacDonald P.J.P."/>
            <person name="Montmayeur A."/>
            <person name="Murphy C."/>
            <person name="Neiman D."/>
            <person name="Pearson M."/>
            <person name="Priest M."/>
            <person name="Roberts A."/>
            <person name="Saif S."/>
            <person name="Shea T."/>
            <person name="Shenoy N."/>
            <person name="Sisk P."/>
            <person name="Stolte C."/>
            <person name="Sykes S."/>
            <person name="Wortman J."/>
            <person name="Nusbaum C."/>
            <person name="Birren B."/>
        </authorList>
    </citation>
    <scope>NUCLEOTIDE SEQUENCE</scope>
    <source>
        <strain evidence="1">26406</strain>
    </source>
</reference>
<dbReference type="Proteomes" id="UP000030703">
    <property type="component" value="Unassembled WGS sequence"/>
</dbReference>
<gene>
    <name evidence="1" type="ORF">FOMG_15910</name>
</gene>
<dbReference type="EMBL" id="JH659348">
    <property type="protein sequence ID" value="EXK27682.1"/>
    <property type="molecule type" value="Genomic_DNA"/>
</dbReference>
<dbReference type="HOGENOM" id="CLU_3377141_0_0_1"/>
<name>W9ZGJ7_FUSOX</name>
<dbReference type="AlphaFoldDB" id="W9ZGJ7"/>
<protein>
    <submittedName>
        <fullName evidence="1">Uncharacterized protein</fullName>
    </submittedName>
</protein>
<reference evidence="1" key="2">
    <citation type="submission" date="2012-05" db="EMBL/GenBank/DDBJ databases">
        <title>Annotation of the Genome Sequence of Fusarium oxysporum f. sp. melonis 26406.</title>
        <authorList>
            <consortium name="The Broad Institute Genomics Platform"/>
            <person name="Ma L.-J."/>
            <person name="Corby-Kistler H."/>
            <person name="Broz K."/>
            <person name="Gale L.R."/>
            <person name="Jonkers W."/>
            <person name="O'Donnell K."/>
            <person name="Ploetz R."/>
            <person name="Steinberg C."/>
            <person name="Schwartz D.C."/>
            <person name="VanEtten H."/>
            <person name="Zhou S."/>
            <person name="Young S.K."/>
            <person name="Zeng Q."/>
            <person name="Gargeya S."/>
            <person name="Fitzgerald M."/>
            <person name="Abouelleil A."/>
            <person name="Alvarado L."/>
            <person name="Chapman S.B."/>
            <person name="Gainer-Dewar J."/>
            <person name="Goldberg J."/>
            <person name="Griggs A."/>
            <person name="Gujja S."/>
            <person name="Hansen M."/>
            <person name="Howarth C."/>
            <person name="Imamovic A."/>
            <person name="Ireland A."/>
            <person name="Larimer J."/>
            <person name="McCowan C."/>
            <person name="Murphy C."/>
            <person name="Pearson M."/>
            <person name="Poon T.W."/>
            <person name="Priest M."/>
            <person name="Roberts A."/>
            <person name="Saif S."/>
            <person name="Shea T."/>
            <person name="Sykes S."/>
            <person name="Wortman J."/>
            <person name="Nusbaum C."/>
            <person name="Birren B."/>
        </authorList>
    </citation>
    <scope>NUCLEOTIDE SEQUENCE</scope>
    <source>
        <strain evidence="1">26406</strain>
    </source>
</reference>
<evidence type="ECO:0000313" key="1">
    <source>
        <dbReference type="EMBL" id="EXK27682.1"/>
    </source>
</evidence>
<accession>W9ZGJ7</accession>
<organism evidence="1">
    <name type="scientific">Fusarium oxysporum f. sp. melonis 26406</name>
    <dbReference type="NCBI Taxonomy" id="1089452"/>
    <lineage>
        <taxon>Eukaryota</taxon>
        <taxon>Fungi</taxon>
        <taxon>Dikarya</taxon>
        <taxon>Ascomycota</taxon>
        <taxon>Pezizomycotina</taxon>
        <taxon>Sordariomycetes</taxon>
        <taxon>Hypocreomycetidae</taxon>
        <taxon>Hypocreales</taxon>
        <taxon>Nectriaceae</taxon>
        <taxon>Fusarium</taxon>
        <taxon>Fusarium oxysporum species complex</taxon>
    </lineage>
</organism>